<dbReference type="Gene3D" id="3.40.50.2000">
    <property type="entry name" value="Glycogen Phosphorylase B"/>
    <property type="match status" value="2"/>
</dbReference>
<comment type="caution">
    <text evidence="2">The sequence shown here is derived from an EMBL/GenBank/DDBJ whole genome shotgun (WGS) entry which is preliminary data.</text>
</comment>
<organism evidence="2 3">
    <name type="scientific">Anabaena subtropica FACHB-260</name>
    <dbReference type="NCBI Taxonomy" id="2692884"/>
    <lineage>
        <taxon>Bacteria</taxon>
        <taxon>Bacillati</taxon>
        <taxon>Cyanobacteriota</taxon>
        <taxon>Cyanophyceae</taxon>
        <taxon>Nostocales</taxon>
        <taxon>Nostocaceae</taxon>
        <taxon>Anabaena</taxon>
    </lineage>
</organism>
<gene>
    <name evidence="2" type="ORF">H6G18_04585</name>
</gene>
<evidence type="ECO:0000313" key="3">
    <source>
        <dbReference type="Proteomes" id="UP000607281"/>
    </source>
</evidence>
<dbReference type="InterPro" id="IPR001296">
    <property type="entry name" value="Glyco_trans_1"/>
</dbReference>
<sequence>MQNILINLNPKNLEMLPVFQAVPNLVILEQPYNTNQKLEFIFGIAQTLKKLQPQAILVQTFGLHIFIGLAARLAGIVSIVTRAGNPAPQEKSIQYKWKLIIQASHFLKIPIHSCSQATHDSLQKLSKLPAGSFAIPNGCDVEAIASQALASRQQRPVNAPITIGMVARLNRIKDQASLIRAFAIVHQKYCNTQLWLIGDGEERNRLQAFTKELGLLESVIFWGNRNDVPSLLGQMDIYAFSTTPDEGFGIAIIEAMAANLPVVASDVPACREVLGNGQAGFLVKSPESLALVIENLINSHDLRNLWGKRAYQYVSEKFSIQNCSKRWYSVLLKQTS</sequence>
<evidence type="ECO:0000313" key="2">
    <source>
        <dbReference type="EMBL" id="MBD2343424.1"/>
    </source>
</evidence>
<dbReference type="SUPFAM" id="SSF53756">
    <property type="entry name" value="UDP-Glycosyltransferase/glycogen phosphorylase"/>
    <property type="match status" value="1"/>
</dbReference>
<protein>
    <submittedName>
        <fullName evidence="2">Glycosyltransferase</fullName>
    </submittedName>
</protein>
<proteinExistence type="predicted"/>
<name>A0ABR8CM56_9NOST</name>
<dbReference type="EMBL" id="JACJRF010000005">
    <property type="protein sequence ID" value="MBD2343424.1"/>
    <property type="molecule type" value="Genomic_DNA"/>
</dbReference>
<evidence type="ECO:0000259" key="1">
    <source>
        <dbReference type="Pfam" id="PF00534"/>
    </source>
</evidence>
<keyword evidence="3" id="KW-1185">Reference proteome</keyword>
<dbReference type="Proteomes" id="UP000607281">
    <property type="component" value="Unassembled WGS sequence"/>
</dbReference>
<feature type="domain" description="Glycosyl transferase family 1" evidence="1">
    <location>
        <begin position="154"/>
        <end position="312"/>
    </location>
</feature>
<dbReference type="PANTHER" id="PTHR12526">
    <property type="entry name" value="GLYCOSYLTRANSFERASE"/>
    <property type="match status" value="1"/>
</dbReference>
<dbReference type="PANTHER" id="PTHR12526:SF630">
    <property type="entry name" value="GLYCOSYLTRANSFERASE"/>
    <property type="match status" value="1"/>
</dbReference>
<dbReference type="Pfam" id="PF00534">
    <property type="entry name" value="Glycos_transf_1"/>
    <property type="match status" value="1"/>
</dbReference>
<reference evidence="2 3" key="1">
    <citation type="journal article" date="2020" name="ISME J.">
        <title>Comparative genomics reveals insights into cyanobacterial evolution and habitat adaptation.</title>
        <authorList>
            <person name="Chen M.Y."/>
            <person name="Teng W.K."/>
            <person name="Zhao L."/>
            <person name="Hu C.X."/>
            <person name="Zhou Y.K."/>
            <person name="Han B.P."/>
            <person name="Song L.R."/>
            <person name="Shu W.S."/>
        </authorList>
    </citation>
    <scope>NUCLEOTIDE SEQUENCE [LARGE SCALE GENOMIC DNA]</scope>
    <source>
        <strain evidence="2 3">FACHB-260</strain>
    </source>
</reference>
<accession>A0ABR8CM56</accession>